<evidence type="ECO:0000313" key="2">
    <source>
        <dbReference type="EMBL" id="SHK74838.1"/>
    </source>
</evidence>
<dbReference type="EMBL" id="FRAP01000011">
    <property type="protein sequence ID" value="SHK74838.1"/>
    <property type="molecule type" value="Genomic_DNA"/>
</dbReference>
<protein>
    <submittedName>
        <fullName evidence="2">Uncharacterized protein</fullName>
    </submittedName>
</protein>
<gene>
    <name evidence="2" type="ORF">SAMN05443637_111117</name>
</gene>
<proteinExistence type="predicted"/>
<accession>A0A1M6V077</accession>
<reference evidence="2 3" key="1">
    <citation type="submission" date="2016-11" db="EMBL/GenBank/DDBJ databases">
        <authorList>
            <person name="Jaros S."/>
            <person name="Januszkiewicz K."/>
            <person name="Wedrychowicz H."/>
        </authorList>
    </citation>
    <scope>NUCLEOTIDE SEQUENCE [LARGE SCALE GENOMIC DNA]</scope>
    <source>
        <strain evidence="2 3">DSM 43832</strain>
    </source>
</reference>
<evidence type="ECO:0000313" key="3">
    <source>
        <dbReference type="Proteomes" id="UP000184363"/>
    </source>
</evidence>
<dbReference type="AlphaFoldDB" id="A0A1M6V077"/>
<evidence type="ECO:0000256" key="1">
    <source>
        <dbReference type="SAM" id="MobiDB-lite"/>
    </source>
</evidence>
<organism evidence="2 3">
    <name type="scientific">Pseudonocardia thermophila</name>
    <dbReference type="NCBI Taxonomy" id="1848"/>
    <lineage>
        <taxon>Bacteria</taxon>
        <taxon>Bacillati</taxon>
        <taxon>Actinomycetota</taxon>
        <taxon>Actinomycetes</taxon>
        <taxon>Pseudonocardiales</taxon>
        <taxon>Pseudonocardiaceae</taxon>
        <taxon>Pseudonocardia</taxon>
    </lineage>
</organism>
<keyword evidence="3" id="KW-1185">Reference proteome</keyword>
<dbReference type="Proteomes" id="UP000184363">
    <property type="component" value="Unassembled WGS sequence"/>
</dbReference>
<sequence length="260" mass="27402">MVGITRLVAVQETCAPSRRRTGWSCAGCARRSAARGIPADTGGDDRGEVPARAAAADLSADDDAFAGGALRRSSDPARGISARDHAPCAIEDRVQIARGPTIPVTRRRGRRAVAGKWIHRHLSAGKWLSCRSLAYALPTAGSARTAERSESVSAGRPPRRGRAGAGVRTPFLGISAGAPSPRPRWWRRRSPPPESASGGGGQGREPPATGRRAEAPGSGPEAQALLPTDTPHQDLRPCPHHPAATHRGSRTHPPNEWTRA</sequence>
<name>A0A1M6V077_PSETH</name>
<feature type="region of interest" description="Disordered" evidence="1">
    <location>
        <begin position="140"/>
        <end position="260"/>
    </location>
</feature>
<dbReference type="STRING" id="1848.SAMN05443637_111117"/>